<comment type="caution">
    <text evidence="1">The sequence shown here is derived from an EMBL/GenBank/DDBJ whole genome shotgun (WGS) entry which is preliminary data.</text>
</comment>
<protein>
    <submittedName>
        <fullName evidence="1">Uncharacterized protein</fullName>
    </submittedName>
</protein>
<gene>
    <name evidence="1" type="ORF">FSCOSCO3_A004418</name>
</gene>
<evidence type="ECO:0000313" key="2">
    <source>
        <dbReference type="Proteomes" id="UP001314229"/>
    </source>
</evidence>
<organism evidence="1 2">
    <name type="scientific">Scomber scombrus</name>
    <name type="common">Atlantic mackerel</name>
    <name type="synonym">Scomber vernalis</name>
    <dbReference type="NCBI Taxonomy" id="13677"/>
    <lineage>
        <taxon>Eukaryota</taxon>
        <taxon>Metazoa</taxon>
        <taxon>Chordata</taxon>
        <taxon>Craniata</taxon>
        <taxon>Vertebrata</taxon>
        <taxon>Euteleostomi</taxon>
        <taxon>Actinopterygii</taxon>
        <taxon>Neopterygii</taxon>
        <taxon>Teleostei</taxon>
        <taxon>Neoteleostei</taxon>
        <taxon>Acanthomorphata</taxon>
        <taxon>Pelagiaria</taxon>
        <taxon>Scombriformes</taxon>
        <taxon>Scombridae</taxon>
        <taxon>Scomber</taxon>
    </lineage>
</organism>
<dbReference type="AlphaFoldDB" id="A0AAV1MZ51"/>
<keyword evidence="2" id="KW-1185">Reference proteome</keyword>
<name>A0AAV1MZ51_SCOSC</name>
<reference evidence="1 2" key="1">
    <citation type="submission" date="2024-01" db="EMBL/GenBank/DDBJ databases">
        <authorList>
            <person name="Alioto T."/>
            <person name="Alioto T."/>
            <person name="Gomez Garrido J."/>
        </authorList>
    </citation>
    <scope>NUCLEOTIDE SEQUENCE [LARGE SCALE GENOMIC DNA]</scope>
</reference>
<proteinExistence type="predicted"/>
<dbReference type="EMBL" id="CAWUFR010000009">
    <property type="protein sequence ID" value="CAK6952327.1"/>
    <property type="molecule type" value="Genomic_DNA"/>
</dbReference>
<dbReference type="Proteomes" id="UP001314229">
    <property type="component" value="Unassembled WGS sequence"/>
</dbReference>
<sequence>MHAHVRAHLAVVSALATETRGSPIGLRSARCCPLFASLTATQEGNCLNTAADTGVTGLGRVWPECAVDADREKDIAVCIRYGYPTDMQLAHIYGCMRYYQSSAA</sequence>
<evidence type="ECO:0000313" key="1">
    <source>
        <dbReference type="EMBL" id="CAK6952327.1"/>
    </source>
</evidence>
<accession>A0AAV1MZ51</accession>